<dbReference type="OrthoDB" id="9811902at2"/>
<evidence type="ECO:0000259" key="2">
    <source>
        <dbReference type="Pfam" id="PF13579"/>
    </source>
</evidence>
<dbReference type="Gene3D" id="3.40.50.2000">
    <property type="entry name" value="Glycogen Phosphorylase B"/>
    <property type="match status" value="2"/>
</dbReference>
<dbReference type="Pfam" id="PF00534">
    <property type="entry name" value="Glycos_transf_1"/>
    <property type="match status" value="1"/>
</dbReference>
<sequence>MRILIITQYFWPENFKINDLCLGLKEKGHYVEVLTGLPNYPKGKFFEGYSLFKNNDETWEGITIHRSKLFPRGSGGLKLMINYFSFAFFAILKSRVISNKFDCILVYEPSPITVGLPAIVAGKRLKIPYYFWVQDLWPESLTAAGGIKNRFVLKFFESITKLIYKRAEKVLVQSKGFKKYIINQEIDPDKIIFYPNSTENFYQPVPPEQPFQDKMPDGFCITFAGNLGEAQSLFTILNAAIIVKQKAYHQIKWVFLGDGRQREQLEKYVEINNLKDEVHFLGSYPGTDMPKFFACSDALISTLKKNKIFSLTIPSKIQSYLACGRPILASLDGEGADIIENAQAGYSSPAEDEVLLAENAIKLFNDSEEDRIKMGENGLAYFNREFERNMLLDKLINILTHRL</sequence>
<dbReference type="SUPFAM" id="SSF53756">
    <property type="entry name" value="UDP-Glycosyltransferase/glycogen phosphorylase"/>
    <property type="match status" value="1"/>
</dbReference>
<organism evidence="3 4">
    <name type="scientific">Flavobacterium macacae</name>
    <dbReference type="NCBI Taxonomy" id="2488993"/>
    <lineage>
        <taxon>Bacteria</taxon>
        <taxon>Pseudomonadati</taxon>
        <taxon>Bacteroidota</taxon>
        <taxon>Flavobacteriia</taxon>
        <taxon>Flavobacteriales</taxon>
        <taxon>Flavobacteriaceae</taxon>
        <taxon>Flavobacterium</taxon>
    </lineage>
</organism>
<dbReference type="Pfam" id="PF13579">
    <property type="entry name" value="Glyco_trans_4_4"/>
    <property type="match status" value="1"/>
</dbReference>
<proteinExistence type="predicted"/>
<dbReference type="RefSeq" id="WP_125013997.1">
    <property type="nucleotide sequence ID" value="NZ_RQVR01000024.1"/>
</dbReference>
<dbReference type="PANTHER" id="PTHR12526">
    <property type="entry name" value="GLYCOSYLTRANSFERASE"/>
    <property type="match status" value="1"/>
</dbReference>
<keyword evidence="4" id="KW-1185">Reference proteome</keyword>
<accession>A0A3P3W1U8</accession>
<dbReference type="CDD" id="cd03794">
    <property type="entry name" value="GT4_WbuB-like"/>
    <property type="match status" value="1"/>
</dbReference>
<evidence type="ECO:0000313" key="4">
    <source>
        <dbReference type="Proteomes" id="UP000271937"/>
    </source>
</evidence>
<dbReference type="EMBL" id="RQVR01000024">
    <property type="protein sequence ID" value="RRJ88487.1"/>
    <property type="molecule type" value="Genomic_DNA"/>
</dbReference>
<dbReference type="AlphaFoldDB" id="A0A3P3W1U8"/>
<dbReference type="GO" id="GO:0016757">
    <property type="term" value="F:glycosyltransferase activity"/>
    <property type="evidence" value="ECO:0007669"/>
    <property type="project" value="InterPro"/>
</dbReference>
<feature type="domain" description="Glycosyltransferase subfamily 4-like N-terminal" evidence="2">
    <location>
        <begin position="18"/>
        <end position="196"/>
    </location>
</feature>
<evidence type="ECO:0000259" key="1">
    <source>
        <dbReference type="Pfam" id="PF00534"/>
    </source>
</evidence>
<gene>
    <name evidence="3" type="ORF">EG849_14500</name>
</gene>
<name>A0A3P3W1U8_9FLAO</name>
<feature type="domain" description="Glycosyl transferase family 1" evidence="1">
    <location>
        <begin position="217"/>
        <end position="378"/>
    </location>
</feature>
<dbReference type="Proteomes" id="UP000271937">
    <property type="component" value="Unassembled WGS sequence"/>
</dbReference>
<keyword evidence="3" id="KW-0808">Transferase</keyword>
<reference evidence="3 4" key="1">
    <citation type="submission" date="2018-11" db="EMBL/GenBank/DDBJ databases">
        <title>Flavobacterium sp. nov., YIM 102600 draft genome.</title>
        <authorList>
            <person name="Li G."/>
            <person name="Jiang Y."/>
        </authorList>
    </citation>
    <scope>NUCLEOTIDE SEQUENCE [LARGE SCALE GENOMIC DNA]</scope>
    <source>
        <strain evidence="3 4">YIM 102600</strain>
    </source>
</reference>
<comment type="caution">
    <text evidence="3">The sequence shown here is derived from an EMBL/GenBank/DDBJ whole genome shotgun (WGS) entry which is preliminary data.</text>
</comment>
<evidence type="ECO:0000313" key="3">
    <source>
        <dbReference type="EMBL" id="RRJ88487.1"/>
    </source>
</evidence>
<dbReference type="InterPro" id="IPR028098">
    <property type="entry name" value="Glyco_trans_4-like_N"/>
</dbReference>
<dbReference type="InterPro" id="IPR001296">
    <property type="entry name" value="Glyco_trans_1"/>
</dbReference>
<protein>
    <submittedName>
        <fullName evidence="3">Glycosyltransferase WbuB</fullName>
    </submittedName>
</protein>